<dbReference type="EMBL" id="VBZC01000017">
    <property type="protein sequence ID" value="TLS45011.1"/>
    <property type="molecule type" value="Genomic_DNA"/>
</dbReference>
<sequence length="445" mass="48224">MDDLRPSPAQVPPHLLHDPKFVQAARDHDFTTLFAMAHSHGVSYYRIGEAAGIKADRVSLIARGKASLTALDTIVRVADALRIPGAHLGLAERPWEDSTPKPHLESDDDRDDPMNRRQLLRGALAAGLTGTALTTLADTRQSLDLALAADTEPADLSDLETAAETYGYGYHGQPPTQVLADLVTDFGELRPLLSTPQPIATRARVCRTAGQMAGITAIVLMDLGARRHARSWFATAATAARESGDKQLLAWIWAREAMVPLNYGAPQAAARLAEQARQVAGDRPTAAATLAAAVAARSYALSHRDEQAREALTAADAFMERLPAGARTDTWFTHGEQKHHVHLSHALTALGDTARAHESQIRALELSAPTSTMTRSLLQIDAAACLRHDGDPEQACQRTIAVMDDLPHAYRTGLVHRRALDLYRSIAAQHHREPAVRQLRDVLAA</sequence>
<evidence type="ECO:0000256" key="1">
    <source>
        <dbReference type="SAM" id="MobiDB-lite"/>
    </source>
</evidence>
<feature type="compositionally biased region" description="Basic and acidic residues" evidence="1">
    <location>
        <begin position="93"/>
        <end position="105"/>
    </location>
</feature>
<reference evidence="2 3" key="1">
    <citation type="submission" date="2019-05" db="EMBL/GenBank/DDBJ databases">
        <title>Streptomyces sp. NEAU-C151, a novel actinomycete isolated from soil.</title>
        <authorList>
            <person name="Han L."/>
            <person name="Jiang H."/>
        </authorList>
    </citation>
    <scope>NUCLEOTIDE SEQUENCE [LARGE SCALE GENOMIC DNA]</scope>
    <source>
        <strain evidence="2 3">NEAU-C151</strain>
    </source>
</reference>
<keyword evidence="3" id="KW-1185">Reference proteome</keyword>
<feature type="region of interest" description="Disordered" evidence="1">
    <location>
        <begin position="92"/>
        <end position="114"/>
    </location>
</feature>
<name>A0A5R9FNU5_9ACTN</name>
<organism evidence="2 3">
    <name type="scientific">Streptomyces montanus</name>
    <dbReference type="NCBI Taxonomy" id="2580423"/>
    <lineage>
        <taxon>Bacteria</taxon>
        <taxon>Bacillati</taxon>
        <taxon>Actinomycetota</taxon>
        <taxon>Actinomycetes</taxon>
        <taxon>Kitasatosporales</taxon>
        <taxon>Streptomycetaceae</taxon>
        <taxon>Streptomyces</taxon>
    </lineage>
</organism>
<evidence type="ECO:0000313" key="3">
    <source>
        <dbReference type="Proteomes" id="UP000305906"/>
    </source>
</evidence>
<proteinExistence type="predicted"/>
<dbReference type="InterPro" id="IPR011990">
    <property type="entry name" value="TPR-like_helical_dom_sf"/>
</dbReference>
<dbReference type="Proteomes" id="UP000305906">
    <property type="component" value="Unassembled WGS sequence"/>
</dbReference>
<dbReference type="AlphaFoldDB" id="A0A5R9FNU5"/>
<comment type="caution">
    <text evidence="2">The sequence shown here is derived from an EMBL/GenBank/DDBJ whole genome shotgun (WGS) entry which is preliminary data.</text>
</comment>
<protein>
    <submittedName>
        <fullName evidence="2">Uncharacterized protein</fullName>
    </submittedName>
</protein>
<gene>
    <name evidence="2" type="ORF">FE633_17500</name>
</gene>
<accession>A0A5R9FNU5</accession>
<evidence type="ECO:0000313" key="2">
    <source>
        <dbReference type="EMBL" id="TLS45011.1"/>
    </source>
</evidence>
<dbReference type="Gene3D" id="1.25.40.10">
    <property type="entry name" value="Tetratricopeptide repeat domain"/>
    <property type="match status" value="1"/>
</dbReference>